<comment type="catalytic activity">
    <reaction evidence="6">
        <text>D-fructose + ATP = D-fructose 6-phosphate + ADP + H(+)</text>
        <dbReference type="Rhea" id="RHEA:16125"/>
        <dbReference type="ChEBI" id="CHEBI:15378"/>
        <dbReference type="ChEBI" id="CHEBI:30616"/>
        <dbReference type="ChEBI" id="CHEBI:37721"/>
        <dbReference type="ChEBI" id="CHEBI:61527"/>
        <dbReference type="ChEBI" id="CHEBI:456216"/>
        <dbReference type="EC" id="2.7.1.4"/>
    </reaction>
</comment>
<evidence type="ECO:0000313" key="7">
    <source>
        <dbReference type="EMBL" id="AVQ00823.1"/>
    </source>
</evidence>
<dbReference type="InterPro" id="IPR000600">
    <property type="entry name" value="ROK"/>
</dbReference>
<evidence type="ECO:0000256" key="1">
    <source>
        <dbReference type="ARBA" id="ARBA00001946"/>
    </source>
</evidence>
<dbReference type="PANTHER" id="PTHR42742:SF3">
    <property type="entry name" value="FRUCTOKINASE"/>
    <property type="match status" value="1"/>
</dbReference>
<evidence type="ECO:0000256" key="3">
    <source>
        <dbReference type="ARBA" id="ARBA00022833"/>
    </source>
</evidence>
<keyword evidence="8" id="KW-1185">Reference proteome</keyword>
<gene>
    <name evidence="7" type="ORF">B7G68_02465</name>
</gene>
<keyword evidence="4" id="KW-0460">Magnesium</keyword>
<dbReference type="RefSeq" id="WP_013077664.1">
    <property type="nucleotide sequence ID" value="NZ_CP027850.1"/>
</dbReference>
<dbReference type="InterPro" id="IPR043129">
    <property type="entry name" value="ATPase_NBD"/>
</dbReference>
<protein>
    <recommendedName>
        <fullName evidence="5">fructokinase</fullName>
        <ecNumber evidence="5">2.7.1.4</ecNumber>
    </recommendedName>
</protein>
<evidence type="ECO:0000256" key="4">
    <source>
        <dbReference type="ARBA" id="ARBA00022842"/>
    </source>
</evidence>
<evidence type="ECO:0000313" key="8">
    <source>
        <dbReference type="Proteomes" id="UP000240527"/>
    </source>
</evidence>
<dbReference type="Pfam" id="PF00480">
    <property type="entry name" value="ROK"/>
    <property type="match status" value="1"/>
</dbReference>
<keyword evidence="2" id="KW-0479">Metal-binding</keyword>
<dbReference type="SUPFAM" id="SSF53067">
    <property type="entry name" value="Actin-like ATPase domain"/>
    <property type="match status" value="1"/>
</dbReference>
<dbReference type="EC" id="2.7.1.4" evidence="5"/>
<evidence type="ECO:0000256" key="2">
    <source>
        <dbReference type="ARBA" id="ARBA00022723"/>
    </source>
</evidence>
<reference evidence="7 8" key="1">
    <citation type="journal article" date="2015" name="Biotechnol. Bioeng.">
        <title>Genome sequence and phenotypic characterization of Caulobacter segnis.</title>
        <authorList>
            <person name="Patel S."/>
            <person name="Fletcher B."/>
            <person name="Scott D.C."/>
            <person name="Ely B."/>
        </authorList>
    </citation>
    <scope>NUCLEOTIDE SEQUENCE [LARGE SCALE GENOMIC DNA]</scope>
    <source>
        <strain evidence="7 8">TK0059</strain>
    </source>
</reference>
<dbReference type="PANTHER" id="PTHR42742">
    <property type="entry name" value="TRANSCRIPTIONAL REPRESSOR MPRA"/>
    <property type="match status" value="1"/>
</dbReference>
<proteinExistence type="predicted"/>
<dbReference type="Proteomes" id="UP000240527">
    <property type="component" value="Chromosome"/>
</dbReference>
<dbReference type="InterPro" id="IPR049874">
    <property type="entry name" value="ROK_cs"/>
</dbReference>
<organism evidence="7 8">
    <name type="scientific">Caulobacter segnis</name>
    <dbReference type="NCBI Taxonomy" id="88688"/>
    <lineage>
        <taxon>Bacteria</taxon>
        <taxon>Pseudomonadati</taxon>
        <taxon>Pseudomonadota</taxon>
        <taxon>Alphaproteobacteria</taxon>
        <taxon>Caulobacterales</taxon>
        <taxon>Caulobacteraceae</taxon>
        <taxon>Caulobacter</taxon>
    </lineage>
</organism>
<dbReference type="Gene3D" id="3.30.420.40">
    <property type="match status" value="2"/>
</dbReference>
<evidence type="ECO:0000256" key="5">
    <source>
        <dbReference type="ARBA" id="ARBA00038887"/>
    </source>
</evidence>
<dbReference type="InterPro" id="IPR051804">
    <property type="entry name" value="Carb_Metab_Reg_Kinase/Isom"/>
</dbReference>
<accession>A0ABM6TCJ8</accession>
<dbReference type="EMBL" id="CP027850">
    <property type="protein sequence ID" value="AVQ00823.1"/>
    <property type="molecule type" value="Genomic_DNA"/>
</dbReference>
<keyword evidence="3" id="KW-0862">Zinc</keyword>
<sequence>MTYGGVEIGGTKVVIAFGSGPEDLGERVRIPTTTPEETIDAIVGVLEARRGSLGLDAVGVATFGPVRLDPKAPDYGHILPTPKPGWSGADILGPLRRLGVPIGLDTDVNGAALGEGRWGACAGLDDYAYVTVGTGVGVGVVVNGAPVHGALHPELGHLPVRRDPALDPFAGSCPFHGDCLEGLVSGPALAARAGRPGEALAADDPVWGLVGDYLAQMAATLTYTVAPRRIVLGGGVGQTPRVLSRVRERLVFWLGGYLPALQNSQAIEAYLVAPALRENSGVLGAIVLAREALRAS</sequence>
<dbReference type="PROSITE" id="PS01125">
    <property type="entry name" value="ROK"/>
    <property type="match status" value="1"/>
</dbReference>
<comment type="cofactor">
    <cofactor evidence="1">
        <name>Mg(2+)</name>
        <dbReference type="ChEBI" id="CHEBI:18420"/>
    </cofactor>
</comment>
<evidence type="ECO:0000256" key="6">
    <source>
        <dbReference type="ARBA" id="ARBA00048451"/>
    </source>
</evidence>
<dbReference type="CDD" id="cd24067">
    <property type="entry name" value="ASKHA_NBD_ROK_BsFRK-like"/>
    <property type="match status" value="1"/>
</dbReference>
<name>A0ABM6TCJ8_9CAUL</name>